<proteinExistence type="predicted"/>
<dbReference type="GeneID" id="20088930"/>
<dbReference type="RefSeq" id="XP_008876933.1">
    <property type="nucleotide sequence ID" value="XM_008878711.1"/>
</dbReference>
<organism evidence="3">
    <name type="scientific">Aphanomyces invadans</name>
    <dbReference type="NCBI Taxonomy" id="157072"/>
    <lineage>
        <taxon>Eukaryota</taxon>
        <taxon>Sar</taxon>
        <taxon>Stramenopiles</taxon>
        <taxon>Oomycota</taxon>
        <taxon>Saprolegniomycetes</taxon>
        <taxon>Saprolegniales</taxon>
        <taxon>Verrucalvaceae</taxon>
        <taxon>Aphanomyces</taxon>
    </lineage>
</organism>
<sequence length="73" mass="7779">MGDDGMSASELRSRYGRGGSVRDCDLSAAQLRSRYAIEKNTFKDHPTDNSALIAAAVVALLIIAGAAFYFTHG</sequence>
<dbReference type="VEuPathDB" id="FungiDB:H310_11880"/>
<keyword evidence="2" id="KW-1133">Transmembrane helix</keyword>
<evidence type="ECO:0000313" key="3">
    <source>
        <dbReference type="EMBL" id="ETV94618.1"/>
    </source>
</evidence>
<feature type="region of interest" description="Disordered" evidence="1">
    <location>
        <begin position="1"/>
        <end position="20"/>
    </location>
</feature>
<accession>A0A024TKP7</accession>
<keyword evidence="2" id="KW-0472">Membrane</keyword>
<feature type="transmembrane region" description="Helical" evidence="2">
    <location>
        <begin position="51"/>
        <end position="70"/>
    </location>
</feature>
<evidence type="ECO:0000256" key="2">
    <source>
        <dbReference type="SAM" id="Phobius"/>
    </source>
</evidence>
<reference evidence="3" key="1">
    <citation type="submission" date="2013-12" db="EMBL/GenBank/DDBJ databases">
        <title>The Genome Sequence of Aphanomyces invadans NJM9701.</title>
        <authorList>
            <consortium name="The Broad Institute Genomics Platform"/>
            <person name="Russ C."/>
            <person name="Tyler B."/>
            <person name="van West P."/>
            <person name="Dieguez-Uribeondo J."/>
            <person name="Young S.K."/>
            <person name="Zeng Q."/>
            <person name="Gargeya S."/>
            <person name="Fitzgerald M."/>
            <person name="Abouelleil A."/>
            <person name="Alvarado L."/>
            <person name="Chapman S.B."/>
            <person name="Gainer-Dewar J."/>
            <person name="Goldberg J."/>
            <person name="Griggs A."/>
            <person name="Gujja S."/>
            <person name="Hansen M."/>
            <person name="Howarth C."/>
            <person name="Imamovic A."/>
            <person name="Ireland A."/>
            <person name="Larimer J."/>
            <person name="McCowan C."/>
            <person name="Murphy C."/>
            <person name="Pearson M."/>
            <person name="Poon T.W."/>
            <person name="Priest M."/>
            <person name="Roberts A."/>
            <person name="Saif S."/>
            <person name="Shea T."/>
            <person name="Sykes S."/>
            <person name="Wortman J."/>
            <person name="Nusbaum C."/>
            <person name="Birren B."/>
        </authorList>
    </citation>
    <scope>NUCLEOTIDE SEQUENCE [LARGE SCALE GENOMIC DNA]</scope>
    <source>
        <strain evidence="3">NJM9701</strain>
    </source>
</reference>
<keyword evidence="2" id="KW-0812">Transmembrane</keyword>
<protein>
    <submittedName>
        <fullName evidence="3">Uncharacterized protein</fullName>
    </submittedName>
</protein>
<dbReference type="OrthoDB" id="75100at2759"/>
<dbReference type="AlphaFoldDB" id="A0A024TKP7"/>
<gene>
    <name evidence="3" type="ORF">H310_11880</name>
</gene>
<dbReference type="EMBL" id="KI913985">
    <property type="protein sequence ID" value="ETV94618.1"/>
    <property type="molecule type" value="Genomic_DNA"/>
</dbReference>
<dbReference type="eggNOG" id="ENOG502SD8M">
    <property type="taxonomic scope" value="Eukaryota"/>
</dbReference>
<name>A0A024TKP7_9STRA</name>
<evidence type="ECO:0000256" key="1">
    <source>
        <dbReference type="SAM" id="MobiDB-lite"/>
    </source>
</evidence>